<dbReference type="RefSeq" id="WP_018302886.1">
    <property type="nucleotide sequence ID" value="NZ_KB902288.1"/>
</dbReference>
<dbReference type="Gene3D" id="1.20.120.1870">
    <property type="entry name" value="Fic/DOC protein, Fido domain"/>
    <property type="match status" value="1"/>
</dbReference>
<dbReference type="AlphaFoldDB" id="A0A0D0PHC6"/>
<protein>
    <submittedName>
        <fullName evidence="2">Death-on-curing family protein</fullName>
    </submittedName>
</protein>
<comment type="caution">
    <text evidence="2">The sequence shown here is derived from an EMBL/GenBank/DDBJ whole genome shotgun (WGS) entry which is preliminary data.</text>
</comment>
<evidence type="ECO:0000259" key="1">
    <source>
        <dbReference type="PROSITE" id="PS51459"/>
    </source>
</evidence>
<dbReference type="Proteomes" id="UP000035100">
    <property type="component" value="Unassembled WGS sequence"/>
</dbReference>
<dbReference type="OrthoDB" id="9802752at2"/>
<dbReference type="Pfam" id="PF02661">
    <property type="entry name" value="Fic"/>
    <property type="match status" value="1"/>
</dbReference>
<dbReference type="InterPro" id="IPR053737">
    <property type="entry name" value="Type_II_TA_Toxin"/>
</dbReference>
<feature type="domain" description="Fido" evidence="1">
    <location>
        <begin position="6"/>
        <end position="122"/>
    </location>
</feature>
<sequence>MTWRLLSAEVVEAIHDAVLNESELPGRARDESLESALARVDNRLAYGMIGDVFDLAAAYADAIARGHFFNDANKRAAYEAAVVVLELNGTALQLDTADIGPRIVALAQGALDPDDLAARLRRKAGGG</sequence>
<dbReference type="PATRIC" id="fig|1123501.6.peg.1176"/>
<dbReference type="PANTHER" id="PTHR39426:SF1">
    <property type="entry name" value="HOMOLOGY TO DEATH-ON-CURING PROTEIN OF PHAGE P1"/>
    <property type="match status" value="1"/>
</dbReference>
<dbReference type="PIRSF" id="PIRSF018297">
    <property type="entry name" value="Doc"/>
    <property type="match status" value="1"/>
</dbReference>
<dbReference type="InterPro" id="IPR003812">
    <property type="entry name" value="Fido"/>
</dbReference>
<dbReference type="EMBL" id="AONG01000005">
    <property type="protein sequence ID" value="KIQ70726.1"/>
    <property type="molecule type" value="Genomic_DNA"/>
</dbReference>
<dbReference type="InterPro" id="IPR006440">
    <property type="entry name" value="Doc"/>
</dbReference>
<dbReference type="PANTHER" id="PTHR39426">
    <property type="entry name" value="HOMOLOGY TO DEATH-ON-CURING PROTEIN OF PHAGE P1"/>
    <property type="match status" value="1"/>
</dbReference>
<accession>A0A0D0PHC6</accession>
<proteinExistence type="predicted"/>
<reference evidence="2 3" key="1">
    <citation type="submission" date="2013-01" db="EMBL/GenBank/DDBJ databases">
        <authorList>
            <person name="Fiebig A."/>
            <person name="Goeker M."/>
            <person name="Klenk H.-P.P."/>
        </authorList>
    </citation>
    <scope>NUCLEOTIDE SEQUENCE [LARGE SCALE GENOMIC DNA]</scope>
    <source>
        <strain evidence="2 3">DSM 24838</strain>
    </source>
</reference>
<dbReference type="GO" id="GO:0016301">
    <property type="term" value="F:kinase activity"/>
    <property type="evidence" value="ECO:0007669"/>
    <property type="project" value="InterPro"/>
</dbReference>
<keyword evidence="3" id="KW-1185">Reference proteome</keyword>
<dbReference type="PROSITE" id="PS51459">
    <property type="entry name" value="FIDO"/>
    <property type="match status" value="1"/>
</dbReference>
<dbReference type="eggNOG" id="COG3654">
    <property type="taxonomic scope" value="Bacteria"/>
</dbReference>
<dbReference type="NCBIfam" id="TIGR01550">
    <property type="entry name" value="DOC_P1"/>
    <property type="match status" value="1"/>
</dbReference>
<organism evidence="2 3">
    <name type="scientific">Wenxinia marina DSM 24838</name>
    <dbReference type="NCBI Taxonomy" id="1123501"/>
    <lineage>
        <taxon>Bacteria</taxon>
        <taxon>Pseudomonadati</taxon>
        <taxon>Pseudomonadota</taxon>
        <taxon>Alphaproteobacteria</taxon>
        <taxon>Rhodobacterales</taxon>
        <taxon>Roseobacteraceae</taxon>
        <taxon>Wenxinia</taxon>
    </lineage>
</organism>
<name>A0A0D0PHC6_9RHOB</name>
<evidence type="ECO:0000313" key="3">
    <source>
        <dbReference type="Proteomes" id="UP000035100"/>
    </source>
</evidence>
<evidence type="ECO:0000313" key="2">
    <source>
        <dbReference type="EMBL" id="KIQ70726.1"/>
    </source>
</evidence>
<gene>
    <name evidence="2" type="ORF">Wenmar_01104</name>
</gene>
<dbReference type="STRING" id="1123501.Wenmar_01104"/>